<proteinExistence type="predicted"/>
<name>A0AAE3QW06_9BACT</name>
<evidence type="ECO:0008006" key="4">
    <source>
        <dbReference type="Google" id="ProtNLM"/>
    </source>
</evidence>
<evidence type="ECO:0000256" key="1">
    <source>
        <dbReference type="SAM" id="SignalP"/>
    </source>
</evidence>
<dbReference type="RefSeq" id="WP_313985460.1">
    <property type="nucleotide sequence ID" value="NZ_JASJOS010000014.1"/>
</dbReference>
<reference evidence="2" key="1">
    <citation type="submission" date="2023-05" db="EMBL/GenBank/DDBJ databases">
        <authorList>
            <person name="Zhang X."/>
        </authorList>
    </citation>
    <scope>NUCLEOTIDE SEQUENCE</scope>
    <source>
        <strain evidence="2">YF14B1</strain>
    </source>
</reference>
<feature type="chain" id="PRO_5042225260" description="Lipocalin-like domain-containing protein" evidence="1">
    <location>
        <begin position="20"/>
        <end position="164"/>
    </location>
</feature>
<organism evidence="2 3">
    <name type="scientific">Xanthocytophaga flava</name>
    <dbReference type="NCBI Taxonomy" id="3048013"/>
    <lineage>
        <taxon>Bacteria</taxon>
        <taxon>Pseudomonadati</taxon>
        <taxon>Bacteroidota</taxon>
        <taxon>Cytophagia</taxon>
        <taxon>Cytophagales</taxon>
        <taxon>Rhodocytophagaceae</taxon>
        <taxon>Xanthocytophaga</taxon>
    </lineage>
</organism>
<dbReference type="EMBL" id="JASJOS010000014">
    <property type="protein sequence ID" value="MDJ1484315.1"/>
    <property type="molecule type" value="Genomic_DNA"/>
</dbReference>
<accession>A0AAE3QW06</accession>
<evidence type="ECO:0000313" key="2">
    <source>
        <dbReference type="EMBL" id="MDJ1484315.1"/>
    </source>
</evidence>
<keyword evidence="1" id="KW-0732">Signal</keyword>
<comment type="caution">
    <text evidence="2">The sequence shown here is derived from an EMBL/GenBank/DDBJ whole genome shotgun (WGS) entry which is preliminary data.</text>
</comment>
<protein>
    <recommendedName>
        <fullName evidence="4">Lipocalin-like domain-containing protein</fullName>
    </recommendedName>
</protein>
<evidence type="ECO:0000313" key="3">
    <source>
        <dbReference type="Proteomes" id="UP001241110"/>
    </source>
</evidence>
<dbReference type="AlphaFoldDB" id="A0AAE3QW06"/>
<gene>
    <name evidence="2" type="ORF">QNI16_27710</name>
</gene>
<sequence length="164" mass="18614">MKYLLFSFCMLFIVLSACTNKEQEQTAPQVSGTWIASRYDNLDYTGPRTETELQLNNDHTFLFRSSTFGLYENQKITDLSILTEKKGRFVQSHNILEFISEEMTITDVTVNSGQPVIYKPVPLGQALFPDCSYTISGNRLEVVYTGQGPTDGPVRAMITFFKKQ</sequence>
<feature type="signal peptide" evidence="1">
    <location>
        <begin position="1"/>
        <end position="19"/>
    </location>
</feature>
<dbReference type="PROSITE" id="PS51257">
    <property type="entry name" value="PROKAR_LIPOPROTEIN"/>
    <property type="match status" value="1"/>
</dbReference>
<dbReference type="Proteomes" id="UP001241110">
    <property type="component" value="Unassembled WGS sequence"/>
</dbReference>